<evidence type="ECO:0000313" key="1">
    <source>
        <dbReference type="EMBL" id="GIX67340.1"/>
    </source>
</evidence>
<name>A0AAV4M668_CAEEX</name>
<accession>A0AAV4M668</accession>
<comment type="caution">
    <text evidence="1">The sequence shown here is derived from an EMBL/GenBank/DDBJ whole genome shotgun (WGS) entry which is preliminary data.</text>
</comment>
<reference evidence="1 2" key="1">
    <citation type="submission" date="2021-06" db="EMBL/GenBank/DDBJ databases">
        <title>Caerostris extrusa draft genome.</title>
        <authorList>
            <person name="Kono N."/>
            <person name="Arakawa K."/>
        </authorList>
    </citation>
    <scope>NUCLEOTIDE SEQUENCE [LARGE SCALE GENOMIC DNA]</scope>
</reference>
<evidence type="ECO:0000313" key="2">
    <source>
        <dbReference type="Proteomes" id="UP001054945"/>
    </source>
</evidence>
<dbReference type="Proteomes" id="UP001054945">
    <property type="component" value="Unassembled WGS sequence"/>
</dbReference>
<keyword evidence="2" id="KW-1185">Reference proteome</keyword>
<protein>
    <submittedName>
        <fullName evidence="1">Uncharacterized protein</fullName>
    </submittedName>
</protein>
<sequence length="96" mass="11524">MDFPLLILVSFWVSDDLKIDRSESVFYCPNVVHSWNSSDKWASLSLARLRHEHVVRPSFDFLADSIRSCLWLLQRFLLRPQSHFLGYFVFTYFFLF</sequence>
<proteinExistence type="predicted"/>
<dbReference type="EMBL" id="BPLR01001869">
    <property type="protein sequence ID" value="GIX67340.1"/>
    <property type="molecule type" value="Genomic_DNA"/>
</dbReference>
<organism evidence="1 2">
    <name type="scientific">Caerostris extrusa</name>
    <name type="common">Bark spider</name>
    <name type="synonym">Caerostris bankana</name>
    <dbReference type="NCBI Taxonomy" id="172846"/>
    <lineage>
        <taxon>Eukaryota</taxon>
        <taxon>Metazoa</taxon>
        <taxon>Ecdysozoa</taxon>
        <taxon>Arthropoda</taxon>
        <taxon>Chelicerata</taxon>
        <taxon>Arachnida</taxon>
        <taxon>Araneae</taxon>
        <taxon>Araneomorphae</taxon>
        <taxon>Entelegynae</taxon>
        <taxon>Araneoidea</taxon>
        <taxon>Araneidae</taxon>
        <taxon>Caerostris</taxon>
    </lineage>
</organism>
<gene>
    <name evidence="1" type="ORF">CEXT_52141</name>
</gene>
<dbReference type="AlphaFoldDB" id="A0AAV4M668"/>